<evidence type="ECO:0000259" key="1">
    <source>
        <dbReference type="SMART" id="SM00924"/>
    </source>
</evidence>
<dbReference type="AlphaFoldDB" id="K6DR40"/>
<dbReference type="InterPro" id="IPR006669">
    <property type="entry name" value="MgtE_transporter"/>
</dbReference>
<sequence length="214" mass="24264">MEHNMELQTILQEQNQPLLNKFLGDLQPFDIAEMVSALNSEEQMNLFLLVPASLGAEILEYLDPEQQYKILLRINEQSKSDLINEMSSDTIVNLFLSVHANQGKKLLGYLPESYREKIHHLMNYEPNTAGRLATIDYVAARIHWTVEQTIRHIRKVGQEAEIVSYIYVLGRNGDLVGVVSLKDIILAEAGTILEEIVQGEPVFVSVDVFSIISR</sequence>
<dbReference type="RefSeq" id="WP_007083651.1">
    <property type="nucleotide sequence ID" value="NZ_AJLS01000035.1"/>
</dbReference>
<dbReference type="SMART" id="SM00924">
    <property type="entry name" value="MgtE_N"/>
    <property type="match status" value="1"/>
</dbReference>
<comment type="caution">
    <text evidence="2">The sequence shown here is derived from an EMBL/GenBank/DDBJ whole genome shotgun (WGS) entry which is preliminary data.</text>
</comment>
<dbReference type="STRING" id="1117379.BABA_03059"/>
<dbReference type="PANTHER" id="PTHR43773">
    <property type="entry name" value="MAGNESIUM TRANSPORTER MGTE"/>
    <property type="match status" value="1"/>
</dbReference>
<organism evidence="2 3">
    <name type="scientific">Neobacillus bataviensis LMG 21833</name>
    <dbReference type="NCBI Taxonomy" id="1117379"/>
    <lineage>
        <taxon>Bacteria</taxon>
        <taxon>Bacillati</taxon>
        <taxon>Bacillota</taxon>
        <taxon>Bacilli</taxon>
        <taxon>Bacillales</taxon>
        <taxon>Bacillaceae</taxon>
        <taxon>Neobacillus</taxon>
    </lineage>
</organism>
<dbReference type="Pfam" id="PF03448">
    <property type="entry name" value="MgtE_N"/>
    <property type="match status" value="1"/>
</dbReference>
<feature type="domain" description="Magnesium transporter MgtE intracellular" evidence="1">
    <location>
        <begin position="26"/>
        <end position="129"/>
    </location>
</feature>
<dbReference type="CDD" id="cd04606">
    <property type="entry name" value="CBS_pair_Mg_transporter"/>
    <property type="match status" value="1"/>
</dbReference>
<accession>K6DR40</accession>
<reference evidence="2 3" key="1">
    <citation type="journal article" date="2012" name="Front. Microbiol.">
        <title>Redundancy and modularity in membrane-associated dissimilatory nitrate reduction in Bacillus.</title>
        <authorList>
            <person name="Heylen K."/>
            <person name="Keltjens J."/>
        </authorList>
    </citation>
    <scope>NUCLEOTIDE SEQUENCE [LARGE SCALE GENOMIC DNA]</scope>
    <source>
        <strain evidence="3">LMG 21833T</strain>
    </source>
</reference>
<evidence type="ECO:0000313" key="3">
    <source>
        <dbReference type="Proteomes" id="UP000006316"/>
    </source>
</evidence>
<dbReference type="SUPFAM" id="SSF158791">
    <property type="entry name" value="MgtE N-terminal domain-like"/>
    <property type="match status" value="1"/>
</dbReference>
<dbReference type="Pfam" id="PF00571">
    <property type="entry name" value="CBS"/>
    <property type="match status" value="1"/>
</dbReference>
<dbReference type="OrthoDB" id="9790355at2"/>
<evidence type="ECO:0000313" key="2">
    <source>
        <dbReference type="EMBL" id="EKN70809.1"/>
    </source>
</evidence>
<dbReference type="SUPFAM" id="SSF54631">
    <property type="entry name" value="CBS-domain pair"/>
    <property type="match status" value="1"/>
</dbReference>
<dbReference type="eggNOG" id="COG2239">
    <property type="taxonomic scope" value="Bacteria"/>
</dbReference>
<dbReference type="InterPro" id="IPR000644">
    <property type="entry name" value="CBS_dom"/>
</dbReference>
<dbReference type="GO" id="GO:0015095">
    <property type="term" value="F:magnesium ion transmembrane transporter activity"/>
    <property type="evidence" value="ECO:0007669"/>
    <property type="project" value="InterPro"/>
</dbReference>
<dbReference type="Gene3D" id="1.25.60.10">
    <property type="entry name" value="MgtE N-terminal domain-like"/>
    <property type="match status" value="1"/>
</dbReference>
<dbReference type="EMBL" id="AJLS01000035">
    <property type="protein sequence ID" value="EKN70809.1"/>
    <property type="molecule type" value="Genomic_DNA"/>
</dbReference>
<proteinExistence type="predicted"/>
<dbReference type="InterPro" id="IPR046342">
    <property type="entry name" value="CBS_dom_sf"/>
</dbReference>
<keyword evidence="3" id="KW-1185">Reference proteome</keyword>
<dbReference type="InterPro" id="IPR006668">
    <property type="entry name" value="Mg_transptr_MgtE_intracell_dom"/>
</dbReference>
<dbReference type="Proteomes" id="UP000006316">
    <property type="component" value="Unassembled WGS sequence"/>
</dbReference>
<dbReference type="PANTHER" id="PTHR43773:SF1">
    <property type="entry name" value="MAGNESIUM TRANSPORTER MGTE"/>
    <property type="match status" value="1"/>
</dbReference>
<protein>
    <submittedName>
        <fullName evidence="2">Magnesium transporter</fullName>
    </submittedName>
</protein>
<dbReference type="PATRIC" id="fig|1117379.3.peg.623"/>
<dbReference type="Gene3D" id="3.10.580.10">
    <property type="entry name" value="CBS-domain"/>
    <property type="match status" value="1"/>
</dbReference>
<dbReference type="GO" id="GO:0016020">
    <property type="term" value="C:membrane"/>
    <property type="evidence" value="ECO:0007669"/>
    <property type="project" value="InterPro"/>
</dbReference>
<gene>
    <name evidence="2" type="ORF">BABA_03059</name>
</gene>
<name>K6DR40_9BACI</name>
<dbReference type="InterPro" id="IPR038076">
    <property type="entry name" value="MgtE_N_sf"/>
</dbReference>